<feature type="chain" id="PRO_5040171110" evidence="1">
    <location>
        <begin position="31"/>
        <end position="109"/>
    </location>
</feature>
<evidence type="ECO:0000313" key="3">
    <source>
        <dbReference type="Proteomes" id="UP000772434"/>
    </source>
</evidence>
<feature type="signal peptide" evidence="1">
    <location>
        <begin position="1"/>
        <end position="30"/>
    </location>
</feature>
<proteinExistence type="predicted"/>
<dbReference type="OrthoDB" id="5795902at2759"/>
<sequence length="109" mass="11351">MFVPCTATVAAAAASSVLLFSLTINQTLNGFNSPRGAGTHGVSLEDNPATDPSFVFDQTHIERQCDILATSGLINLSYTTCSVGFGWSLDSGDANGCVIAISSLFDMAR</sequence>
<gene>
    <name evidence="2" type="ORF">BDP27DRAFT_1361886</name>
</gene>
<dbReference type="Proteomes" id="UP000772434">
    <property type="component" value="Unassembled WGS sequence"/>
</dbReference>
<reference evidence="2" key="1">
    <citation type="submission" date="2020-11" db="EMBL/GenBank/DDBJ databases">
        <authorList>
            <consortium name="DOE Joint Genome Institute"/>
            <person name="Ahrendt S."/>
            <person name="Riley R."/>
            <person name="Andreopoulos W."/>
            <person name="Labutti K."/>
            <person name="Pangilinan J."/>
            <person name="Ruiz-Duenas F.J."/>
            <person name="Barrasa J.M."/>
            <person name="Sanchez-Garcia M."/>
            <person name="Camarero S."/>
            <person name="Miyauchi S."/>
            <person name="Serrano A."/>
            <person name="Linde D."/>
            <person name="Babiker R."/>
            <person name="Drula E."/>
            <person name="Ayuso-Fernandez I."/>
            <person name="Pacheco R."/>
            <person name="Padilla G."/>
            <person name="Ferreira P."/>
            <person name="Barriuso J."/>
            <person name="Kellner H."/>
            <person name="Castanera R."/>
            <person name="Alfaro M."/>
            <person name="Ramirez L."/>
            <person name="Pisabarro A.G."/>
            <person name="Kuo A."/>
            <person name="Tritt A."/>
            <person name="Lipzen A."/>
            <person name="He G."/>
            <person name="Yan M."/>
            <person name="Ng V."/>
            <person name="Cullen D."/>
            <person name="Martin F."/>
            <person name="Rosso M.-N."/>
            <person name="Henrissat B."/>
            <person name="Hibbett D."/>
            <person name="Martinez A.T."/>
            <person name="Grigoriev I.V."/>
        </authorList>
    </citation>
    <scope>NUCLEOTIDE SEQUENCE</scope>
    <source>
        <strain evidence="2">AH 40177</strain>
    </source>
</reference>
<name>A0A9P5PS78_9AGAR</name>
<dbReference type="EMBL" id="JADNRY010000033">
    <property type="protein sequence ID" value="KAF9071316.1"/>
    <property type="molecule type" value="Genomic_DNA"/>
</dbReference>
<organism evidence="2 3">
    <name type="scientific">Rhodocollybia butyracea</name>
    <dbReference type="NCBI Taxonomy" id="206335"/>
    <lineage>
        <taxon>Eukaryota</taxon>
        <taxon>Fungi</taxon>
        <taxon>Dikarya</taxon>
        <taxon>Basidiomycota</taxon>
        <taxon>Agaricomycotina</taxon>
        <taxon>Agaricomycetes</taxon>
        <taxon>Agaricomycetidae</taxon>
        <taxon>Agaricales</taxon>
        <taxon>Marasmiineae</taxon>
        <taxon>Omphalotaceae</taxon>
        <taxon>Rhodocollybia</taxon>
    </lineage>
</organism>
<dbReference type="AlphaFoldDB" id="A0A9P5PS78"/>
<evidence type="ECO:0000313" key="2">
    <source>
        <dbReference type="EMBL" id="KAF9071316.1"/>
    </source>
</evidence>
<keyword evidence="3" id="KW-1185">Reference proteome</keyword>
<accession>A0A9P5PS78</accession>
<keyword evidence="1" id="KW-0732">Signal</keyword>
<comment type="caution">
    <text evidence="2">The sequence shown here is derived from an EMBL/GenBank/DDBJ whole genome shotgun (WGS) entry which is preliminary data.</text>
</comment>
<protein>
    <submittedName>
        <fullName evidence="2">Uncharacterized protein</fullName>
    </submittedName>
</protein>
<evidence type="ECO:0000256" key="1">
    <source>
        <dbReference type="SAM" id="SignalP"/>
    </source>
</evidence>